<evidence type="ECO:0000313" key="3">
    <source>
        <dbReference type="Proteomes" id="UP000094469"/>
    </source>
</evidence>
<organism evidence="2 3">
    <name type="scientific">Enterococcus ureilyticus</name>
    <dbReference type="NCBI Taxonomy" id="1131292"/>
    <lineage>
        <taxon>Bacteria</taxon>
        <taxon>Bacillati</taxon>
        <taxon>Bacillota</taxon>
        <taxon>Bacilli</taxon>
        <taxon>Lactobacillales</taxon>
        <taxon>Enterococcaceae</taxon>
        <taxon>Enterococcus</taxon>
    </lineage>
</organism>
<dbReference type="Pfam" id="PF18483">
    <property type="entry name" value="Lectin_L-type_dom"/>
    <property type="match status" value="1"/>
</dbReference>
<name>A0A1E5HBS4_9ENTE</name>
<dbReference type="InterPro" id="IPR027994">
    <property type="entry name" value="WxL_dom"/>
</dbReference>
<accession>A0A1E5HBS4</accession>
<keyword evidence="3" id="KW-1185">Reference proteome</keyword>
<reference evidence="3" key="1">
    <citation type="submission" date="2016-09" db="EMBL/GenBank/DDBJ databases">
        <authorList>
            <person name="Gulvik C.A."/>
        </authorList>
    </citation>
    <scope>NUCLEOTIDE SEQUENCE [LARGE SCALE GENOMIC DNA]</scope>
    <source>
        <strain evidence="3">LMG 26676</strain>
    </source>
</reference>
<dbReference type="STRING" id="1131292.BCR24_05200"/>
<dbReference type="CDD" id="cd01951">
    <property type="entry name" value="lectin_L-type"/>
    <property type="match status" value="1"/>
</dbReference>
<evidence type="ECO:0000259" key="1">
    <source>
        <dbReference type="Pfam" id="PF13731"/>
    </source>
</evidence>
<dbReference type="InterPro" id="IPR056573">
    <property type="entry name" value="Lectin_L-type_dom"/>
</dbReference>
<dbReference type="RefSeq" id="WP_069640658.1">
    <property type="nucleotide sequence ID" value="NZ_JAFBEZ010000021.1"/>
</dbReference>
<comment type="caution">
    <text evidence="2">The sequence shown here is derived from an EMBL/GenBank/DDBJ whole genome shotgun (WGS) entry which is preliminary data.</text>
</comment>
<sequence>MTEKKPGLLFLGILVGFLFFPNYTEATEEIDSVPVDTIFKVPQGANSYVDGNEIVITDNTSNQIGSIYSTEENKIDLSKDFYAEMYVKIDGSGDGMTFVMHNDQPKTQNFSGLTGQGLAVYGSYWYLQGVYMLIGPSQLKKSLAIEFDTYYNFGYDRFLNTNLGNGHIAYTTPDSYDGYGFYADRTVASVKHNGVQYPSFKLGDGKWRLLTLKWTAWNASNIGNLTYQYEGLEPISASVPKYTFGGTDNVYWGFTGSTTNVTEKASVRFKSLPGFVDYSENVDFIDAEGNSIQNITQDSEVTVHYVGQHVGGKQNLMEPTYKFTLSPNQEYQQGSFKLNGVAVTPTYVNNELEIPLSKDLSSTDSKVDIQFKVKDSEVTQDTDLTLTAHVKAKNFLSDNDFTYKITYDKEAPTGTGKLTFIDAGDEQALSNVTDYRPFLSEYQDNYSAKDKIRVELKPGQDIAALVKTVGPSSVQLTLTDEKGNARDVTVPLFIQNQDVVKSSQYIIYGKDFSVNSRNYPTTNAALRSLIFEQTELKLWQYDDVSVTAMNNTQLNLSMDKLPPTSNTAQAGVYEATASYGSGTAKVAKPVKVTVIPSIAPVSIQFVDENNQPIVDEITFESNVEESIDLTKNEQVLEKLKAVKALNYVLDASPTDEQNLLVVPEGVTRKYTFKGTLFIQSAPKTINFGDQNVSAFDKTYANPEYDQDLIIWDNRQTLGTWKITLKQSQDFSIPGEPSQKLPDVLSYQISGEEKLISTDAQEVFRSKHQFSGKYDISEETWGPEKQGLRLNVPVGSVKQIGKYETTLTWQIEEAY</sequence>
<dbReference type="Gene3D" id="2.60.120.200">
    <property type="match status" value="1"/>
</dbReference>
<dbReference type="InterPro" id="IPR013320">
    <property type="entry name" value="ConA-like_dom_sf"/>
</dbReference>
<dbReference type="SUPFAM" id="SSF49899">
    <property type="entry name" value="Concanavalin A-like lectins/glucanases"/>
    <property type="match status" value="1"/>
</dbReference>
<dbReference type="Pfam" id="PF13731">
    <property type="entry name" value="WxL"/>
    <property type="match status" value="1"/>
</dbReference>
<dbReference type="Proteomes" id="UP000094469">
    <property type="component" value="Unassembled WGS sequence"/>
</dbReference>
<feature type="domain" description="WxL" evidence="1">
    <location>
        <begin position="653"/>
        <end position="812"/>
    </location>
</feature>
<dbReference type="EMBL" id="MIKC01000034">
    <property type="protein sequence ID" value="OEG22100.1"/>
    <property type="molecule type" value="Genomic_DNA"/>
</dbReference>
<dbReference type="OrthoDB" id="2306834at2"/>
<dbReference type="AlphaFoldDB" id="A0A1E5HBS4"/>
<proteinExistence type="predicted"/>
<protein>
    <recommendedName>
        <fullName evidence="1">WxL domain-containing protein</fullName>
    </recommendedName>
</protein>
<gene>
    <name evidence="2" type="ORF">BCR24_05200</name>
</gene>
<evidence type="ECO:0000313" key="2">
    <source>
        <dbReference type="EMBL" id="OEG22100.1"/>
    </source>
</evidence>